<dbReference type="InterPro" id="IPR036069">
    <property type="entry name" value="DUF34/NIF3_sf"/>
</dbReference>
<name>A0A1G4ES26_BACMY</name>
<dbReference type="Gene3D" id="3.40.1390.30">
    <property type="entry name" value="NIF3 (NGG1p interacting factor 3)-like"/>
    <property type="match status" value="2"/>
</dbReference>
<dbReference type="PANTHER" id="PTHR13799">
    <property type="entry name" value="NGG1 INTERACTING FACTOR 3"/>
    <property type="match status" value="1"/>
</dbReference>
<dbReference type="GO" id="GO:0005737">
    <property type="term" value="C:cytoplasm"/>
    <property type="evidence" value="ECO:0007669"/>
    <property type="project" value="TreeGrafter"/>
</dbReference>
<accession>A0A1G4ES26</accession>
<dbReference type="Proteomes" id="UP000195696">
    <property type="component" value="Unassembled WGS sequence"/>
</dbReference>
<dbReference type="GO" id="GO:0046872">
    <property type="term" value="F:metal ion binding"/>
    <property type="evidence" value="ECO:0007669"/>
    <property type="project" value="UniProtKB-KW"/>
</dbReference>
<sequence>MPALKEIEQSLNHLFQIEKYGKDSSFSRFIPATYDQIQFPWQQFFEANFVELFNGLMIRGAQNVNTVFLAVFPTDDILETFISQSMPGDLLFMHHPLVMECGDPLGKSGRGFIPIPQKYLQAIKEKQLSIYTCHVPMDFHQTYGTSISIAKALQANVIDGFAYGGPEQEPVGLICEIDETSTEELQKRLKKLFHIPYTDFEGKQHDSIKKIAIIAGCGDVVSLMKEAEEKGAEAYIAGEIHCHIDNEYGKHKYSLIMDYVKETNMSLIGVSHSASEYLVKETLMYDWFKENFDVDVTLIPQEKWWL</sequence>
<organism evidence="5 6">
    <name type="scientific">Bacillus mycoides</name>
    <dbReference type="NCBI Taxonomy" id="1405"/>
    <lineage>
        <taxon>Bacteria</taxon>
        <taxon>Bacillati</taxon>
        <taxon>Bacillota</taxon>
        <taxon>Bacilli</taxon>
        <taxon>Bacillales</taxon>
        <taxon>Bacillaceae</taxon>
        <taxon>Bacillus</taxon>
        <taxon>Bacillus cereus group</taxon>
    </lineage>
</organism>
<dbReference type="InterPro" id="IPR002678">
    <property type="entry name" value="DUF34/NIF3"/>
</dbReference>
<keyword evidence="3 4" id="KW-0479">Metal-binding</keyword>
<evidence type="ECO:0000313" key="5">
    <source>
        <dbReference type="EMBL" id="SCB70734.1"/>
    </source>
</evidence>
<feature type="binding site" evidence="4">
    <location>
        <position position="272"/>
    </location>
    <ligand>
        <name>a divalent metal cation</name>
        <dbReference type="ChEBI" id="CHEBI:60240"/>
        <label>1</label>
    </ligand>
</feature>
<dbReference type="AlphaFoldDB" id="A0A1G4ES26"/>
<evidence type="ECO:0000256" key="4">
    <source>
        <dbReference type="PIRSR" id="PIRSR602678-1"/>
    </source>
</evidence>
<proteinExistence type="inferred from homology"/>
<feature type="binding site" evidence="4">
    <location>
        <position position="94"/>
    </location>
    <ligand>
        <name>a divalent metal cation</name>
        <dbReference type="ChEBI" id="CHEBI:60240"/>
        <label>1</label>
    </ligand>
</feature>
<evidence type="ECO:0000313" key="6">
    <source>
        <dbReference type="Proteomes" id="UP000195696"/>
    </source>
</evidence>
<evidence type="ECO:0000256" key="2">
    <source>
        <dbReference type="ARBA" id="ARBA00022112"/>
    </source>
</evidence>
<dbReference type="SUPFAM" id="SSF102705">
    <property type="entry name" value="NIF3 (NGG1p interacting factor 3)-like"/>
    <property type="match status" value="1"/>
</dbReference>
<dbReference type="Pfam" id="PF01784">
    <property type="entry name" value="DUF34_NIF3"/>
    <property type="match status" value="1"/>
</dbReference>
<feature type="binding site" evidence="4">
    <location>
        <position position="95"/>
    </location>
    <ligand>
        <name>a divalent metal cation</name>
        <dbReference type="ChEBI" id="CHEBI:60240"/>
        <label>1</label>
    </ligand>
</feature>
<reference evidence="5 6" key="1">
    <citation type="submission" date="2016-08" db="EMBL/GenBank/DDBJ databases">
        <authorList>
            <person name="Seilhamer J.J."/>
        </authorList>
    </citation>
    <scope>NUCLEOTIDE SEQUENCE [LARGE SCALE GENOMIC DNA]</scope>
    <source>
        <strain evidence="5 6">SDA_GO95</strain>
    </source>
</reference>
<feature type="binding site" evidence="4">
    <location>
        <position position="138"/>
    </location>
    <ligand>
        <name>a divalent metal cation</name>
        <dbReference type="ChEBI" id="CHEBI:60240"/>
        <label>1</label>
    </ligand>
</feature>
<evidence type="ECO:0000256" key="3">
    <source>
        <dbReference type="ARBA" id="ARBA00022723"/>
    </source>
</evidence>
<dbReference type="EMBL" id="FMAK01000054">
    <property type="protein sequence ID" value="SCB70734.1"/>
    <property type="molecule type" value="Genomic_DNA"/>
</dbReference>
<dbReference type="RefSeq" id="WP_088099591.1">
    <property type="nucleotide sequence ID" value="NZ_FMAK01000054.1"/>
</dbReference>
<comment type="similarity">
    <text evidence="1">Belongs to the GTP cyclohydrolase I type 2/NIF3 family.</text>
</comment>
<dbReference type="PANTHER" id="PTHR13799:SF14">
    <property type="entry name" value="GTP CYCLOHYDROLASE 1 TYPE 2 HOMOLOG"/>
    <property type="match status" value="1"/>
</dbReference>
<evidence type="ECO:0000256" key="1">
    <source>
        <dbReference type="ARBA" id="ARBA00006964"/>
    </source>
</evidence>
<feature type="binding site" evidence="4">
    <location>
        <position position="276"/>
    </location>
    <ligand>
        <name>a divalent metal cation</name>
        <dbReference type="ChEBI" id="CHEBI:60240"/>
        <label>1</label>
    </ligand>
</feature>
<protein>
    <recommendedName>
        <fullName evidence="2">GTP cyclohydrolase 1 type 2 homolog</fullName>
    </recommendedName>
</protein>
<gene>
    <name evidence="5" type="ORF">BWGO95_04912</name>
</gene>